<sequence length="620" mass="67281">MSEHQREGHPSNSSVWTASPELLQAANVTWLMQQVGVDSYDALHAWSVQNREAYWELVIERLGLRFQQPFDRVLDLARGLEEPDWLPGARLNIVESCFLAPPDSTAIVFQREGGTIEKMSVGELQVLAHRVAAGLVRLGFKPGDAIAVVLPMTVEAVAIYLGIIHAGCVVVGIAESFRPREIVMRLRLANAVAVFTQDVLIRGRKKLPLYANVVEAEAPLAIVLPAEETSNVSLRADDLDWNAFLSSEGTMAAVSRTPADHLNILFSSGTTGEPKAIPWSQTTPIKCAADAHFHQEIQPGDVLVWPTSLGWMMGPWLIFASLLNRATIGLYYGLSTCREFGVFVQDARATMLGVVPTLVKSWRTTGVMNDLDWSTLKLFSSTGECSSADDMQWLMGRGGGKPVIEYCGGTEIGGGYITGTIAKPCSAGTFNTPALGLNVAIVDDERQPADSGELFIVPPSIGLSTSLLNREHHEVYFADAPRAPDGGLLRRHGDRMQRLPTGDWQALGRADDTMNLGGIKVSSAEIEQVLRTVPGIAELAAIAVSPGGGPSQLVIFAVPAAASLLSQSDGIVSMQNAIRRDLNPLFKIHDLFFVDALPRTASNKIMRRTLRDQYRARAAE</sequence>
<gene>
    <name evidence="5" type="ORF">SAMN05421753_12386</name>
</gene>
<dbReference type="Gene3D" id="3.30.300.30">
    <property type="match status" value="1"/>
</dbReference>
<dbReference type="EMBL" id="FOQD01000023">
    <property type="protein sequence ID" value="SFJ55914.1"/>
    <property type="molecule type" value="Genomic_DNA"/>
</dbReference>
<dbReference type="PANTHER" id="PTHR44378">
    <property type="entry name" value="ACYL-ACTIVATING ENZYME 17, PEROXISOMAL-RELATED"/>
    <property type="match status" value="1"/>
</dbReference>
<dbReference type="OrthoDB" id="9757771at2"/>
<dbReference type="InterPro" id="IPR042099">
    <property type="entry name" value="ANL_N_sf"/>
</dbReference>
<dbReference type="InterPro" id="IPR032387">
    <property type="entry name" value="ACAS_N"/>
</dbReference>
<feature type="domain" description="AMP-binding enzyme C-terminal" evidence="3">
    <location>
        <begin position="525"/>
        <end position="604"/>
    </location>
</feature>
<organism evidence="5 6">
    <name type="scientific">Planctomicrobium piriforme</name>
    <dbReference type="NCBI Taxonomy" id="1576369"/>
    <lineage>
        <taxon>Bacteria</taxon>
        <taxon>Pseudomonadati</taxon>
        <taxon>Planctomycetota</taxon>
        <taxon>Planctomycetia</taxon>
        <taxon>Planctomycetales</taxon>
        <taxon>Planctomycetaceae</taxon>
        <taxon>Planctomicrobium</taxon>
    </lineage>
</organism>
<reference evidence="6" key="1">
    <citation type="submission" date="2016-10" db="EMBL/GenBank/DDBJ databases">
        <authorList>
            <person name="Varghese N."/>
            <person name="Submissions S."/>
        </authorList>
    </citation>
    <scope>NUCLEOTIDE SEQUENCE [LARGE SCALE GENOMIC DNA]</scope>
    <source>
        <strain evidence="6">DSM 26348</strain>
    </source>
</reference>
<feature type="domain" description="AMP-dependent synthetase/ligase" evidence="2">
    <location>
        <begin position="101"/>
        <end position="457"/>
    </location>
</feature>
<dbReference type="Pfam" id="PF13193">
    <property type="entry name" value="AMP-binding_C"/>
    <property type="match status" value="1"/>
</dbReference>
<dbReference type="InterPro" id="IPR045851">
    <property type="entry name" value="AMP-bd_C_sf"/>
</dbReference>
<dbReference type="Pfam" id="PF00501">
    <property type="entry name" value="AMP-binding"/>
    <property type="match status" value="1"/>
</dbReference>
<evidence type="ECO:0000313" key="6">
    <source>
        <dbReference type="Proteomes" id="UP000199518"/>
    </source>
</evidence>
<dbReference type="Proteomes" id="UP000199518">
    <property type="component" value="Unassembled WGS sequence"/>
</dbReference>
<dbReference type="SUPFAM" id="SSF56801">
    <property type="entry name" value="Acetyl-CoA synthetase-like"/>
    <property type="match status" value="1"/>
</dbReference>
<evidence type="ECO:0000259" key="3">
    <source>
        <dbReference type="Pfam" id="PF13193"/>
    </source>
</evidence>
<dbReference type="Pfam" id="PF16177">
    <property type="entry name" value="ACAS_N"/>
    <property type="match status" value="1"/>
</dbReference>
<dbReference type="STRING" id="1576369.SAMN05421753_12386"/>
<name>A0A1I3SAS0_9PLAN</name>
<accession>A0A1I3SAS0</accession>
<protein>
    <submittedName>
        <fullName evidence="5">Acetyl-CoA synthetase</fullName>
    </submittedName>
</protein>
<dbReference type="InterPro" id="IPR020845">
    <property type="entry name" value="AMP-binding_CS"/>
</dbReference>
<dbReference type="Gene3D" id="3.40.50.12780">
    <property type="entry name" value="N-terminal domain of ligase-like"/>
    <property type="match status" value="1"/>
</dbReference>
<evidence type="ECO:0000259" key="2">
    <source>
        <dbReference type="Pfam" id="PF00501"/>
    </source>
</evidence>
<dbReference type="PROSITE" id="PS00455">
    <property type="entry name" value="AMP_BINDING"/>
    <property type="match status" value="1"/>
</dbReference>
<evidence type="ECO:0000313" key="5">
    <source>
        <dbReference type="EMBL" id="SFJ55914.1"/>
    </source>
</evidence>
<dbReference type="PANTHER" id="PTHR44378:SF2">
    <property type="entry name" value="ACYL-ACTIVATING ENZYME 17, PEROXISOMAL-RELATED"/>
    <property type="match status" value="1"/>
</dbReference>
<evidence type="ECO:0000259" key="4">
    <source>
        <dbReference type="Pfam" id="PF16177"/>
    </source>
</evidence>
<evidence type="ECO:0000256" key="1">
    <source>
        <dbReference type="ARBA" id="ARBA00006432"/>
    </source>
</evidence>
<dbReference type="AlphaFoldDB" id="A0A1I3SAS0"/>
<proteinExistence type="inferred from homology"/>
<dbReference type="InterPro" id="IPR000873">
    <property type="entry name" value="AMP-dep_synth/lig_dom"/>
</dbReference>
<dbReference type="RefSeq" id="WP_092056592.1">
    <property type="nucleotide sequence ID" value="NZ_FOQD01000023.1"/>
</dbReference>
<feature type="domain" description="Acetyl-coenzyme A synthetase N-terminal" evidence="4">
    <location>
        <begin position="40"/>
        <end position="97"/>
    </location>
</feature>
<dbReference type="InterPro" id="IPR025110">
    <property type="entry name" value="AMP-bd_C"/>
</dbReference>
<comment type="similarity">
    <text evidence="1">Belongs to the ATP-dependent AMP-binding enzyme family.</text>
</comment>
<keyword evidence="6" id="KW-1185">Reference proteome</keyword>